<organism evidence="1">
    <name type="scientific">Arundo donax</name>
    <name type="common">Giant reed</name>
    <name type="synonym">Donax arundinaceus</name>
    <dbReference type="NCBI Taxonomy" id="35708"/>
    <lineage>
        <taxon>Eukaryota</taxon>
        <taxon>Viridiplantae</taxon>
        <taxon>Streptophyta</taxon>
        <taxon>Embryophyta</taxon>
        <taxon>Tracheophyta</taxon>
        <taxon>Spermatophyta</taxon>
        <taxon>Magnoliopsida</taxon>
        <taxon>Liliopsida</taxon>
        <taxon>Poales</taxon>
        <taxon>Poaceae</taxon>
        <taxon>PACMAD clade</taxon>
        <taxon>Arundinoideae</taxon>
        <taxon>Arundineae</taxon>
        <taxon>Arundo</taxon>
    </lineage>
</organism>
<accession>A0A0A9BQC6</accession>
<proteinExistence type="predicted"/>
<dbReference type="AlphaFoldDB" id="A0A0A9BQC6"/>
<sequence length="51" mass="5989">MKICASTTRPNKCFIFCPCGSSLMLSHRKQIITYFSDWIFPCINLWHTNYA</sequence>
<dbReference type="EMBL" id="GBRH01231741">
    <property type="protein sequence ID" value="JAD66154.1"/>
    <property type="molecule type" value="Transcribed_RNA"/>
</dbReference>
<protein>
    <submittedName>
        <fullName evidence="1">Uncharacterized protein</fullName>
    </submittedName>
</protein>
<reference evidence="1" key="1">
    <citation type="submission" date="2014-09" db="EMBL/GenBank/DDBJ databases">
        <authorList>
            <person name="Magalhaes I.L.F."/>
            <person name="Oliveira U."/>
            <person name="Santos F.R."/>
            <person name="Vidigal T.H.D.A."/>
            <person name="Brescovit A.D."/>
            <person name="Santos A.J."/>
        </authorList>
    </citation>
    <scope>NUCLEOTIDE SEQUENCE</scope>
    <source>
        <tissue evidence="1">Shoot tissue taken approximately 20 cm above the soil surface</tissue>
    </source>
</reference>
<name>A0A0A9BQC6_ARUDO</name>
<reference evidence="1" key="2">
    <citation type="journal article" date="2015" name="Data Brief">
        <title>Shoot transcriptome of the giant reed, Arundo donax.</title>
        <authorList>
            <person name="Barrero R.A."/>
            <person name="Guerrero F.D."/>
            <person name="Moolhuijzen P."/>
            <person name="Goolsby J.A."/>
            <person name="Tidwell J."/>
            <person name="Bellgard S.E."/>
            <person name="Bellgard M.I."/>
        </authorList>
    </citation>
    <scope>NUCLEOTIDE SEQUENCE</scope>
    <source>
        <tissue evidence="1">Shoot tissue taken approximately 20 cm above the soil surface</tissue>
    </source>
</reference>
<evidence type="ECO:0000313" key="1">
    <source>
        <dbReference type="EMBL" id="JAD66154.1"/>
    </source>
</evidence>